<dbReference type="PRINTS" id="PR00171">
    <property type="entry name" value="SUGRTRNSPORT"/>
</dbReference>
<dbReference type="InterPro" id="IPR020846">
    <property type="entry name" value="MFS_dom"/>
</dbReference>
<dbReference type="PANTHER" id="PTHR48020">
    <property type="entry name" value="PROTON MYO-INOSITOL COTRANSPORTER"/>
    <property type="match status" value="1"/>
</dbReference>
<evidence type="ECO:0000256" key="4">
    <source>
        <dbReference type="ARBA" id="ARBA00022692"/>
    </source>
</evidence>
<sequence length="562" mass="61489">MSRFLKRKEQVTIETQSDVESTVTNNTIRPSSLPDSASSKMEYNSDDISLNNSIEALKPSFMVFVIAILTSFCGFMFGYDTGYISGALVIMDPNDLHTTLTSGNKELITSATSLGALITSLISGSLADAFGRKWVISFANIMFIVGAALQTGAHSLWMMIVGRFIMGFGVGTASLVGPMYLSELAPTRFRGRLVITNVLAITGGQLIAYGIGAGLTNVHNGWRILVGLSLIPSTAQMIIFVFMPESPRYLVSRAKLEEAQNVIRKIYKGATEEQISAKVEEIHTEVPVRALANSDDIPYRKKLISAFISLEHNFHELFARPANLRGLAIIVTLQALQQFSGWNSLLYYSGTMFESVGFSNPTSVSIIIAATNFVFTAVAFMFIDKVGRRALLIYTMWGMVVGLAIVAVAFHFLDYTSDGSINPVSSSNTWSIIVIVFIFFYAMSYASGIGNIPWQQAEMLPMQVRGLGTSFATAMNWSGSLIVSATFLTMLDNITPTGTFSFYGGICLVGWILVIFFYPETAGLNLEDVQGLLEGGFNVKKSLELSKRKRQLLNSQAGDHQH</sequence>
<feature type="transmembrane region" description="Helical" evidence="10">
    <location>
        <begin position="362"/>
        <end position="383"/>
    </location>
</feature>
<evidence type="ECO:0000256" key="6">
    <source>
        <dbReference type="ARBA" id="ARBA00023136"/>
    </source>
</evidence>
<keyword evidence="6 10" id="KW-0472">Membrane</keyword>
<evidence type="ECO:0000259" key="11">
    <source>
        <dbReference type="PROSITE" id="PS50850"/>
    </source>
</evidence>
<evidence type="ECO:0000256" key="8">
    <source>
        <dbReference type="RuleBase" id="RU003346"/>
    </source>
</evidence>
<feature type="transmembrane region" description="Helical" evidence="10">
    <location>
        <begin position="107"/>
        <end position="127"/>
    </location>
</feature>
<evidence type="ECO:0000256" key="7">
    <source>
        <dbReference type="ARBA" id="ARBA00049119"/>
    </source>
</evidence>
<dbReference type="PANTHER" id="PTHR48020:SF12">
    <property type="entry name" value="PROTON MYO-INOSITOL COTRANSPORTER"/>
    <property type="match status" value="1"/>
</dbReference>
<comment type="similarity">
    <text evidence="2 8">Belongs to the major facilitator superfamily. Sugar transporter (TC 2.A.1.1) family.</text>
</comment>
<dbReference type="EMBL" id="BTGC01000001">
    <property type="protein sequence ID" value="GMM49346.1"/>
    <property type="molecule type" value="Genomic_DNA"/>
</dbReference>
<feature type="transmembrane region" description="Helical" evidence="10">
    <location>
        <begin position="500"/>
        <end position="518"/>
    </location>
</feature>
<feature type="transmembrane region" description="Helical" evidence="10">
    <location>
        <begin position="134"/>
        <end position="150"/>
    </location>
</feature>
<evidence type="ECO:0000256" key="10">
    <source>
        <dbReference type="SAM" id="Phobius"/>
    </source>
</evidence>
<feature type="region of interest" description="Disordered" evidence="9">
    <location>
        <begin position="16"/>
        <end position="40"/>
    </location>
</feature>
<feature type="transmembrane region" description="Helical" evidence="10">
    <location>
        <begin position="61"/>
        <end position="79"/>
    </location>
</feature>
<comment type="catalytic activity">
    <reaction evidence="7">
        <text>myo-inositol(out) + H(+)(out) = myo-inositol(in) + H(+)(in)</text>
        <dbReference type="Rhea" id="RHEA:60364"/>
        <dbReference type="ChEBI" id="CHEBI:15378"/>
        <dbReference type="ChEBI" id="CHEBI:17268"/>
    </reaction>
</comment>
<feature type="transmembrane region" description="Helical" evidence="10">
    <location>
        <begin position="432"/>
        <end position="454"/>
    </location>
</feature>
<accession>A0AAV5RFD9</accession>
<proteinExistence type="inferred from homology"/>
<feature type="transmembrane region" description="Helical" evidence="10">
    <location>
        <begin position="466"/>
        <end position="488"/>
    </location>
</feature>
<feature type="transmembrane region" description="Helical" evidence="10">
    <location>
        <begin position="324"/>
        <end position="342"/>
    </location>
</feature>
<dbReference type="AlphaFoldDB" id="A0AAV5RFD9"/>
<dbReference type="GO" id="GO:1904679">
    <property type="term" value="P:myo-inositol import across plasma membrane"/>
    <property type="evidence" value="ECO:0007669"/>
    <property type="project" value="TreeGrafter"/>
</dbReference>
<dbReference type="InterPro" id="IPR036259">
    <property type="entry name" value="MFS_trans_sf"/>
</dbReference>
<dbReference type="PROSITE" id="PS50850">
    <property type="entry name" value="MFS"/>
    <property type="match status" value="1"/>
</dbReference>
<feature type="transmembrane region" description="Helical" evidence="10">
    <location>
        <begin position="193"/>
        <end position="212"/>
    </location>
</feature>
<feature type="transmembrane region" description="Helical" evidence="10">
    <location>
        <begin position="390"/>
        <end position="412"/>
    </location>
</feature>
<dbReference type="InterPro" id="IPR003663">
    <property type="entry name" value="Sugar/inositol_transpt"/>
</dbReference>
<feature type="transmembrane region" description="Helical" evidence="10">
    <location>
        <begin position="224"/>
        <end position="243"/>
    </location>
</feature>
<dbReference type="SUPFAM" id="SSF103473">
    <property type="entry name" value="MFS general substrate transporter"/>
    <property type="match status" value="1"/>
</dbReference>
<organism evidence="12 13">
    <name type="scientific">Starmerella bacillaris</name>
    <name type="common">Yeast</name>
    <name type="synonym">Candida zemplinina</name>
    <dbReference type="NCBI Taxonomy" id="1247836"/>
    <lineage>
        <taxon>Eukaryota</taxon>
        <taxon>Fungi</taxon>
        <taxon>Dikarya</taxon>
        <taxon>Ascomycota</taxon>
        <taxon>Saccharomycotina</taxon>
        <taxon>Dipodascomycetes</taxon>
        <taxon>Dipodascales</taxon>
        <taxon>Trichomonascaceae</taxon>
        <taxon>Starmerella</taxon>
    </lineage>
</organism>
<dbReference type="InterPro" id="IPR050814">
    <property type="entry name" value="Myo-inositol_Transporter"/>
</dbReference>
<dbReference type="NCBIfam" id="TIGR00879">
    <property type="entry name" value="SP"/>
    <property type="match status" value="1"/>
</dbReference>
<comment type="caution">
    <text evidence="12">The sequence shown here is derived from an EMBL/GenBank/DDBJ whole genome shotgun (WGS) entry which is preliminary data.</text>
</comment>
<dbReference type="InterPro" id="IPR005829">
    <property type="entry name" value="Sugar_transporter_CS"/>
</dbReference>
<dbReference type="Pfam" id="PF00083">
    <property type="entry name" value="Sugar_tr"/>
    <property type="match status" value="1"/>
</dbReference>
<evidence type="ECO:0000256" key="2">
    <source>
        <dbReference type="ARBA" id="ARBA00010992"/>
    </source>
</evidence>
<dbReference type="PROSITE" id="PS00217">
    <property type="entry name" value="SUGAR_TRANSPORT_2"/>
    <property type="match status" value="1"/>
</dbReference>
<gene>
    <name evidence="12" type="ORF">DASB73_003040</name>
</gene>
<dbReference type="FunFam" id="1.20.1250.20:FF:000073">
    <property type="entry name" value="MFS myo-inositol transporter, putative"/>
    <property type="match status" value="1"/>
</dbReference>
<feature type="domain" description="Major facilitator superfamily (MFS) profile" evidence="11">
    <location>
        <begin position="66"/>
        <end position="522"/>
    </location>
</feature>
<evidence type="ECO:0000256" key="1">
    <source>
        <dbReference type="ARBA" id="ARBA00004141"/>
    </source>
</evidence>
<dbReference type="InterPro" id="IPR005828">
    <property type="entry name" value="MFS_sugar_transport-like"/>
</dbReference>
<keyword evidence="4 10" id="KW-0812">Transmembrane</keyword>
<keyword evidence="3 8" id="KW-0813">Transport</keyword>
<reference evidence="12 13" key="1">
    <citation type="journal article" date="2023" name="Elife">
        <title>Identification of key yeast species and microbe-microbe interactions impacting larval growth of Drosophila in the wild.</title>
        <authorList>
            <person name="Mure A."/>
            <person name="Sugiura Y."/>
            <person name="Maeda R."/>
            <person name="Honda K."/>
            <person name="Sakurai N."/>
            <person name="Takahashi Y."/>
            <person name="Watada M."/>
            <person name="Katoh T."/>
            <person name="Gotoh A."/>
            <person name="Gotoh Y."/>
            <person name="Taniguchi I."/>
            <person name="Nakamura K."/>
            <person name="Hayashi T."/>
            <person name="Katayama T."/>
            <person name="Uemura T."/>
            <person name="Hattori Y."/>
        </authorList>
    </citation>
    <scope>NUCLEOTIDE SEQUENCE [LARGE SCALE GENOMIC DNA]</scope>
    <source>
        <strain evidence="12 13">SB-73</strain>
    </source>
</reference>
<dbReference type="GO" id="GO:0005366">
    <property type="term" value="F:myo-inositol:proton symporter activity"/>
    <property type="evidence" value="ECO:0007669"/>
    <property type="project" value="TreeGrafter"/>
</dbReference>
<dbReference type="GO" id="GO:0016020">
    <property type="term" value="C:membrane"/>
    <property type="evidence" value="ECO:0007669"/>
    <property type="project" value="UniProtKB-SubCell"/>
</dbReference>
<dbReference type="Gene3D" id="1.20.1250.20">
    <property type="entry name" value="MFS general substrate transporter like domains"/>
    <property type="match status" value="1"/>
</dbReference>
<evidence type="ECO:0000313" key="13">
    <source>
        <dbReference type="Proteomes" id="UP001362899"/>
    </source>
</evidence>
<evidence type="ECO:0000313" key="12">
    <source>
        <dbReference type="EMBL" id="GMM49346.1"/>
    </source>
</evidence>
<evidence type="ECO:0000256" key="5">
    <source>
        <dbReference type="ARBA" id="ARBA00022989"/>
    </source>
</evidence>
<name>A0AAV5RFD9_STABA</name>
<protein>
    <submittedName>
        <fullName evidence="12">Myo-inositol transporter</fullName>
    </submittedName>
</protein>
<feature type="transmembrane region" description="Helical" evidence="10">
    <location>
        <begin position="156"/>
        <end position="181"/>
    </location>
</feature>
<keyword evidence="13" id="KW-1185">Reference proteome</keyword>
<dbReference type="PROSITE" id="PS00216">
    <property type="entry name" value="SUGAR_TRANSPORT_1"/>
    <property type="match status" value="1"/>
</dbReference>
<dbReference type="Proteomes" id="UP001362899">
    <property type="component" value="Unassembled WGS sequence"/>
</dbReference>
<evidence type="ECO:0000256" key="9">
    <source>
        <dbReference type="SAM" id="MobiDB-lite"/>
    </source>
</evidence>
<evidence type="ECO:0000256" key="3">
    <source>
        <dbReference type="ARBA" id="ARBA00022448"/>
    </source>
</evidence>
<keyword evidence="5 10" id="KW-1133">Transmembrane helix</keyword>
<comment type="subcellular location">
    <subcellularLocation>
        <location evidence="1">Membrane</location>
        <topology evidence="1">Multi-pass membrane protein</topology>
    </subcellularLocation>
</comment>